<dbReference type="InterPro" id="IPR000116">
    <property type="entry name" value="HMGA"/>
</dbReference>
<feature type="compositionally biased region" description="Polar residues" evidence="10">
    <location>
        <begin position="35"/>
        <end position="48"/>
    </location>
</feature>
<dbReference type="GO" id="GO:0000785">
    <property type="term" value="C:chromatin"/>
    <property type="evidence" value="ECO:0007669"/>
    <property type="project" value="InterPro"/>
</dbReference>
<dbReference type="RefSeq" id="XP_005740679.1">
    <property type="nucleotide sequence ID" value="XM_005740622.2"/>
</dbReference>
<dbReference type="GeneID" id="102200975"/>
<dbReference type="PANTHER" id="PTHR23341:SF2">
    <property type="entry name" value="HIGH MOBILITY GROUP PROTEIN HMG-12"/>
    <property type="match status" value="1"/>
</dbReference>
<sequence>MEEEIKEQGDPVSNERQASVGNPVKRGRGRPQGSKKLNVSNSESTQPQRGRGRPKLSGTKQTEQRGSGDDHADSLVQIHRGRGRPKGSKSQASDEDRTEHSPKKRGRPRKSVTDEEAPAEDLPNGGSDTPKRGRPKGSVKRKSESLTSGEDDEGSSVTPRKRGRPKGSLNKKSRLESELGIVGILDLNESLNSDRRGRLRKAVVNNTSADMSNGISNTPQRGRGRPRKSIEQNKLGTDGSQPVKRGRGRPKGSLNKKPPAYRVHGKVGRPRKVHILPVSGRKRGQPRQKPPNKRGRPRKYPLPSPEEKKKPKVWKPLGRPRKYPRVDPPEGSLPPPRRARGRPRKSESKKGAHLRKSLPAAPFTPQDPIDEPARKRGRPPSTAKSQGEVPRKRGRPKGSVNKNKSRSETFPNHSKALSGSPAVRMESEAELAEEEMEHNTETPAIEHASDEEATLIDQDVNFDVSSQA</sequence>
<keyword evidence="8" id="KW-0804">Transcription</keyword>
<evidence type="ECO:0000256" key="9">
    <source>
        <dbReference type="ARBA" id="ARBA00023242"/>
    </source>
</evidence>
<protein>
    <submittedName>
        <fullName evidence="12">Origin recognition complex subunit 4</fullName>
    </submittedName>
</protein>
<dbReference type="GO" id="GO:0010557">
    <property type="term" value="P:positive regulation of macromolecule biosynthetic process"/>
    <property type="evidence" value="ECO:0007669"/>
    <property type="project" value="UniProtKB-ARBA"/>
</dbReference>
<dbReference type="GO" id="GO:0005634">
    <property type="term" value="C:nucleus"/>
    <property type="evidence" value="ECO:0007669"/>
    <property type="project" value="UniProtKB-SubCell"/>
</dbReference>
<keyword evidence="5" id="KW-0007">Acetylation</keyword>
<name>A0A9Y3VR05_9CICH</name>
<evidence type="ECO:0000256" key="6">
    <source>
        <dbReference type="ARBA" id="ARBA00023015"/>
    </source>
</evidence>
<evidence type="ECO:0000256" key="8">
    <source>
        <dbReference type="ARBA" id="ARBA00023163"/>
    </source>
</evidence>
<dbReference type="InterPro" id="IPR017956">
    <property type="entry name" value="AT_hook_DNA-bd_motif"/>
</dbReference>
<evidence type="ECO:0000256" key="4">
    <source>
        <dbReference type="ARBA" id="ARBA00022737"/>
    </source>
</evidence>
<feature type="region of interest" description="Disordered" evidence="10">
    <location>
        <begin position="1"/>
        <end position="468"/>
    </location>
</feature>
<evidence type="ECO:0000313" key="12">
    <source>
        <dbReference type="RefSeq" id="XP_005740679.1"/>
    </source>
</evidence>
<feature type="compositionally biased region" description="Basic residues" evidence="10">
    <location>
        <begin position="263"/>
        <end position="299"/>
    </location>
</feature>
<proteinExistence type="inferred from homology"/>
<keyword evidence="4" id="KW-0677">Repeat</keyword>
<organism evidence="11 12">
    <name type="scientific">Pundamilia nyererei</name>
    <dbReference type="NCBI Taxonomy" id="303518"/>
    <lineage>
        <taxon>Eukaryota</taxon>
        <taxon>Metazoa</taxon>
        <taxon>Chordata</taxon>
        <taxon>Craniata</taxon>
        <taxon>Vertebrata</taxon>
        <taxon>Euteleostomi</taxon>
        <taxon>Actinopterygii</taxon>
        <taxon>Neopterygii</taxon>
        <taxon>Teleostei</taxon>
        <taxon>Neoteleostei</taxon>
        <taxon>Acanthomorphata</taxon>
        <taxon>Ovalentaria</taxon>
        <taxon>Cichlomorphae</taxon>
        <taxon>Cichliformes</taxon>
        <taxon>Cichlidae</taxon>
        <taxon>African cichlids</taxon>
        <taxon>Pseudocrenilabrinae</taxon>
        <taxon>Haplochromini</taxon>
        <taxon>Pundamilia</taxon>
    </lineage>
</organism>
<comment type="similarity">
    <text evidence="2">Belongs to the HMGA family.</text>
</comment>
<comment type="subcellular location">
    <subcellularLocation>
        <location evidence="1">Nucleus</location>
    </subcellularLocation>
</comment>
<feature type="compositionally biased region" description="Polar residues" evidence="10">
    <location>
        <begin position="204"/>
        <end position="220"/>
    </location>
</feature>
<dbReference type="PRINTS" id="PR00930">
    <property type="entry name" value="HIGHMOBLTYIY"/>
</dbReference>
<feature type="compositionally biased region" description="Basic residues" evidence="10">
    <location>
        <begin position="159"/>
        <end position="172"/>
    </location>
</feature>
<keyword evidence="3" id="KW-0597">Phosphoprotein</keyword>
<keyword evidence="9" id="KW-0539">Nucleus</keyword>
<dbReference type="Pfam" id="PF02178">
    <property type="entry name" value="AT_hook"/>
    <property type="match status" value="14"/>
</dbReference>
<gene>
    <name evidence="12" type="primary">LOC102200975</name>
</gene>
<evidence type="ECO:0000256" key="7">
    <source>
        <dbReference type="ARBA" id="ARBA00023125"/>
    </source>
</evidence>
<evidence type="ECO:0000256" key="2">
    <source>
        <dbReference type="ARBA" id="ARBA00010812"/>
    </source>
</evidence>
<dbReference type="GO" id="GO:0006355">
    <property type="term" value="P:regulation of DNA-templated transcription"/>
    <property type="evidence" value="ECO:0007669"/>
    <property type="project" value="InterPro"/>
</dbReference>
<feature type="compositionally biased region" description="Basic and acidic residues" evidence="10">
    <location>
        <begin position="92"/>
        <end position="101"/>
    </location>
</feature>
<dbReference type="GO" id="GO:0003677">
    <property type="term" value="F:DNA binding"/>
    <property type="evidence" value="ECO:0007669"/>
    <property type="project" value="UniProtKB-KW"/>
</dbReference>
<keyword evidence="6" id="KW-0805">Transcription regulation</keyword>
<dbReference type="AlphaFoldDB" id="A0A9Y3VR05"/>
<evidence type="ECO:0000313" key="11">
    <source>
        <dbReference type="Proteomes" id="UP000695023"/>
    </source>
</evidence>
<dbReference type="SMART" id="SM00384">
    <property type="entry name" value="AT_hook"/>
    <property type="match status" value="14"/>
</dbReference>
<evidence type="ECO:0000256" key="1">
    <source>
        <dbReference type="ARBA" id="ARBA00004123"/>
    </source>
</evidence>
<keyword evidence="11" id="KW-1185">Reference proteome</keyword>
<feature type="compositionally biased region" description="Basic and acidic residues" evidence="10">
    <location>
        <begin position="62"/>
        <end position="73"/>
    </location>
</feature>
<dbReference type="PANTHER" id="PTHR23341">
    <property type="entry name" value="HIGH MOBILITY GROUP PROTEINS HMG-A AND C"/>
    <property type="match status" value="1"/>
</dbReference>
<dbReference type="PRINTS" id="PR00929">
    <property type="entry name" value="ATHOOK"/>
</dbReference>
<feature type="compositionally biased region" description="Basic residues" evidence="10">
    <location>
        <begin position="310"/>
        <end position="323"/>
    </location>
</feature>
<keyword evidence="7" id="KW-0238">DNA-binding</keyword>
<evidence type="ECO:0000256" key="10">
    <source>
        <dbReference type="SAM" id="MobiDB-lite"/>
    </source>
</evidence>
<evidence type="ECO:0000256" key="5">
    <source>
        <dbReference type="ARBA" id="ARBA00022990"/>
    </source>
</evidence>
<accession>A0A9Y3VR05</accession>
<evidence type="ECO:0000256" key="3">
    <source>
        <dbReference type="ARBA" id="ARBA00022553"/>
    </source>
</evidence>
<reference evidence="12" key="1">
    <citation type="submission" date="2025-08" db="UniProtKB">
        <authorList>
            <consortium name="RefSeq"/>
        </authorList>
    </citation>
    <scope>IDENTIFICATION</scope>
</reference>
<dbReference type="GO" id="GO:0003712">
    <property type="term" value="F:transcription coregulator activity"/>
    <property type="evidence" value="ECO:0007669"/>
    <property type="project" value="TreeGrafter"/>
</dbReference>
<dbReference type="Proteomes" id="UP000695023">
    <property type="component" value="Unplaced"/>
</dbReference>
<feature type="compositionally biased region" description="Polar residues" evidence="10">
    <location>
        <begin position="408"/>
        <end position="417"/>
    </location>
</feature>